<evidence type="ECO:0000313" key="2">
    <source>
        <dbReference type="Proteomes" id="UP000306477"/>
    </source>
</evidence>
<gene>
    <name evidence="1" type="ORF">E1I69_11595</name>
</gene>
<evidence type="ECO:0000313" key="1">
    <source>
        <dbReference type="EMBL" id="THE12338.1"/>
    </source>
</evidence>
<reference evidence="1 2" key="1">
    <citation type="journal article" date="2019" name="Indoor Air">
        <title>Impacts of indoor surface finishes on bacterial viability.</title>
        <authorList>
            <person name="Hu J."/>
            <person name="Maamar S.B."/>
            <person name="Glawe A.J."/>
            <person name="Gottel N."/>
            <person name="Gilbert J.A."/>
            <person name="Hartmann E.M."/>
        </authorList>
    </citation>
    <scope>NUCLEOTIDE SEQUENCE [LARGE SCALE GENOMIC DNA]</scope>
    <source>
        <strain evidence="1 2">AF060A6</strain>
    </source>
</reference>
<proteinExistence type="predicted"/>
<comment type="caution">
    <text evidence="1">The sequence shown here is derived from an EMBL/GenBank/DDBJ whole genome shotgun (WGS) entry which is preliminary data.</text>
</comment>
<name>A0A4S3PS01_9BACI</name>
<organism evidence="1 2">
    <name type="scientific">Bacillus timonensis</name>
    <dbReference type="NCBI Taxonomy" id="1033734"/>
    <lineage>
        <taxon>Bacteria</taxon>
        <taxon>Bacillati</taxon>
        <taxon>Bacillota</taxon>
        <taxon>Bacilli</taxon>
        <taxon>Bacillales</taxon>
        <taxon>Bacillaceae</taxon>
        <taxon>Bacillus</taxon>
    </lineage>
</organism>
<dbReference type="EMBL" id="SLUB01000018">
    <property type="protein sequence ID" value="THE12338.1"/>
    <property type="molecule type" value="Genomic_DNA"/>
</dbReference>
<dbReference type="AlphaFoldDB" id="A0A4S3PS01"/>
<dbReference type="OrthoDB" id="2885943at2"/>
<sequence length="78" mass="9183">MKPLKIEDQELKKAITSGNYYLEVGKRKFMLFEVEEVSDSNVYNVTDEEEENEILEALDEEKNPILSKEEIRRMLDGE</sequence>
<accession>A0A4S3PS01</accession>
<protein>
    <submittedName>
        <fullName evidence="1">Uncharacterized protein</fullName>
    </submittedName>
</protein>
<dbReference type="RefSeq" id="WP_136379779.1">
    <property type="nucleotide sequence ID" value="NZ_SLUB01000018.1"/>
</dbReference>
<keyword evidence="2" id="KW-1185">Reference proteome</keyword>
<dbReference type="Proteomes" id="UP000306477">
    <property type="component" value="Unassembled WGS sequence"/>
</dbReference>